<name>A0A444W9I9_9FLAO</name>
<dbReference type="Proteomes" id="UP000289775">
    <property type="component" value="Unassembled WGS sequence"/>
</dbReference>
<dbReference type="OrthoDB" id="799967at2"/>
<sequence>MKNWLIIVVFLLGLSITIVGAMFKVMHWPWASEMIIYGSLTEVLAVILLIIKLIINRKSNSFLNK</sequence>
<feature type="transmembrane region" description="Helical" evidence="1">
    <location>
        <begin position="35"/>
        <end position="55"/>
    </location>
</feature>
<dbReference type="RefSeq" id="WP_129751354.1">
    <property type="nucleotide sequence ID" value="NZ_JUIW01000007.1"/>
</dbReference>
<keyword evidence="4" id="KW-1185">Reference proteome</keyword>
<evidence type="ECO:0000313" key="4">
    <source>
        <dbReference type="Proteomes" id="UP000289775"/>
    </source>
</evidence>
<gene>
    <name evidence="3" type="ORF">NU09_2239</name>
</gene>
<dbReference type="EMBL" id="JUIW01000007">
    <property type="protein sequence ID" value="RYJ42453.1"/>
    <property type="molecule type" value="Genomic_DNA"/>
</dbReference>
<keyword evidence="1" id="KW-1133">Transmembrane helix</keyword>
<dbReference type="AlphaFoldDB" id="A0A444W9I9"/>
<organism evidence="3 4">
    <name type="scientific">Flavobacterium beibuense</name>
    <dbReference type="NCBI Taxonomy" id="657326"/>
    <lineage>
        <taxon>Bacteria</taxon>
        <taxon>Pseudomonadati</taxon>
        <taxon>Bacteroidota</taxon>
        <taxon>Flavobacteriia</taxon>
        <taxon>Flavobacteriales</taxon>
        <taxon>Flavobacteriaceae</taxon>
        <taxon>Flavobacterium</taxon>
    </lineage>
</organism>
<evidence type="ECO:0000313" key="3">
    <source>
        <dbReference type="EMBL" id="RYJ42453.1"/>
    </source>
</evidence>
<evidence type="ECO:0000259" key="2">
    <source>
        <dbReference type="Pfam" id="PF22827"/>
    </source>
</evidence>
<comment type="caution">
    <text evidence="3">The sequence shown here is derived from an EMBL/GenBank/DDBJ whole genome shotgun (WGS) entry which is preliminary data.</text>
</comment>
<evidence type="ECO:0000256" key="1">
    <source>
        <dbReference type="SAM" id="Phobius"/>
    </source>
</evidence>
<dbReference type="InterPro" id="IPR055087">
    <property type="entry name" value="GldL-like_N"/>
</dbReference>
<accession>A0A444W9I9</accession>
<proteinExistence type="predicted"/>
<reference evidence="3 4" key="1">
    <citation type="submission" date="2014-12" db="EMBL/GenBank/DDBJ databases">
        <title>Genome sequence of Flavobacterium beibuense RSKm HC5.</title>
        <authorList>
            <person name="Kim J.F."/>
            <person name="Song J.Y."/>
            <person name="Kwak M.-J."/>
            <person name="Lee S.-W."/>
        </authorList>
    </citation>
    <scope>NUCLEOTIDE SEQUENCE [LARGE SCALE GENOMIC DNA]</scope>
    <source>
        <strain evidence="3 4">RSKm HC5</strain>
    </source>
</reference>
<keyword evidence="1" id="KW-0472">Membrane</keyword>
<feature type="domain" description="Gliding motility protein GldL-like N-terminal" evidence="2">
    <location>
        <begin position="12"/>
        <end position="45"/>
    </location>
</feature>
<feature type="transmembrane region" description="Helical" evidence="1">
    <location>
        <begin position="5"/>
        <end position="23"/>
    </location>
</feature>
<keyword evidence="1" id="KW-0812">Transmembrane</keyword>
<dbReference type="Pfam" id="PF22827">
    <property type="entry name" value="GldL_N"/>
    <property type="match status" value="1"/>
</dbReference>
<protein>
    <submittedName>
        <fullName evidence="3">Gliding motility protein GldL</fullName>
    </submittedName>
</protein>